<dbReference type="GO" id="GO:0045046">
    <property type="term" value="P:protein import into peroxisome membrane"/>
    <property type="evidence" value="ECO:0007669"/>
    <property type="project" value="TreeGrafter"/>
</dbReference>
<keyword evidence="4" id="KW-1185">Reference proteome</keyword>
<accession>A0A915K675</accession>
<dbReference type="AlphaFoldDB" id="A0A915K675"/>
<evidence type="ECO:0000313" key="4">
    <source>
        <dbReference type="Proteomes" id="UP000887565"/>
    </source>
</evidence>
<proteinExistence type="inferred from homology"/>
<dbReference type="WBParaSite" id="nRc.2.0.1.t34230-RA">
    <property type="protein sequence ID" value="nRc.2.0.1.t34230-RA"/>
    <property type="gene ID" value="nRc.2.0.1.g34230"/>
</dbReference>
<evidence type="ECO:0000313" key="5">
    <source>
        <dbReference type="WBParaSite" id="nRc.2.0.1.t34230-RA"/>
    </source>
</evidence>
<protein>
    <recommendedName>
        <fullName evidence="2">Peroxin-19</fullName>
    </recommendedName>
</protein>
<dbReference type="InterPro" id="IPR006708">
    <property type="entry name" value="Pex19"/>
</dbReference>
<dbReference type="Gene3D" id="1.20.120.900">
    <property type="entry name" value="Pex19, mPTS binding domain"/>
    <property type="match status" value="1"/>
</dbReference>
<evidence type="ECO:0000256" key="1">
    <source>
        <dbReference type="ARBA" id="ARBA00006326"/>
    </source>
</evidence>
<evidence type="ECO:0000256" key="3">
    <source>
        <dbReference type="SAM" id="MobiDB-lite"/>
    </source>
</evidence>
<reference evidence="5" key="1">
    <citation type="submission" date="2022-11" db="UniProtKB">
        <authorList>
            <consortium name="WormBaseParasite"/>
        </authorList>
    </citation>
    <scope>IDENTIFICATION</scope>
</reference>
<feature type="region of interest" description="Disordered" evidence="3">
    <location>
        <begin position="1"/>
        <end position="26"/>
    </location>
</feature>
<organism evidence="4 5">
    <name type="scientific">Romanomermis culicivorax</name>
    <name type="common">Nematode worm</name>
    <dbReference type="NCBI Taxonomy" id="13658"/>
    <lineage>
        <taxon>Eukaryota</taxon>
        <taxon>Metazoa</taxon>
        <taxon>Ecdysozoa</taxon>
        <taxon>Nematoda</taxon>
        <taxon>Enoplea</taxon>
        <taxon>Dorylaimia</taxon>
        <taxon>Mermithida</taxon>
        <taxon>Mermithoidea</taxon>
        <taxon>Mermithidae</taxon>
        <taxon>Romanomermis</taxon>
    </lineage>
</organism>
<dbReference type="Pfam" id="PF04614">
    <property type="entry name" value="Pex19"/>
    <property type="match status" value="1"/>
</dbReference>
<dbReference type="PANTHER" id="PTHR12774:SF2">
    <property type="entry name" value="PEROXISOMAL BIOGENESIS FACTOR 19"/>
    <property type="match status" value="1"/>
</dbReference>
<dbReference type="GO" id="GO:0005778">
    <property type="term" value="C:peroxisomal membrane"/>
    <property type="evidence" value="ECO:0007669"/>
    <property type="project" value="TreeGrafter"/>
</dbReference>
<dbReference type="PANTHER" id="PTHR12774">
    <property type="entry name" value="PEROXISOMAL BIOGENESIS FACTOR 19"/>
    <property type="match status" value="1"/>
</dbReference>
<name>A0A915K675_ROMCU</name>
<evidence type="ECO:0000256" key="2">
    <source>
        <dbReference type="ARBA" id="ARBA00029688"/>
    </source>
</evidence>
<dbReference type="InterPro" id="IPR038322">
    <property type="entry name" value="Pex19_C_sf"/>
</dbReference>
<dbReference type="GO" id="GO:0033328">
    <property type="term" value="F:peroxisome membrane targeting sequence binding"/>
    <property type="evidence" value="ECO:0007669"/>
    <property type="project" value="TreeGrafter"/>
</dbReference>
<dbReference type="Proteomes" id="UP000887565">
    <property type="component" value="Unplaced"/>
</dbReference>
<sequence length="104" mass="11773">MEKTPESAKSVPPPTFLESSDDENAGKSEDLEAAQNFLKNMQFLAEKAQKVQQASSEQELKQAMKDLNDDSTYESEFMPFMHGLMGSLLSKEMLYPPMKEMCEK</sequence>
<comment type="similarity">
    <text evidence="1">Belongs to the peroxin-19 family.</text>
</comment>